<comment type="similarity">
    <text evidence="4 5">Belongs to the RNA methyltransferase RlmH family.</text>
</comment>
<keyword evidence="5" id="KW-0963">Cytoplasm</keyword>
<dbReference type="Gene3D" id="3.40.1280.10">
    <property type="match status" value="1"/>
</dbReference>
<reference evidence="7" key="1">
    <citation type="submission" date="2016-10" db="EMBL/GenBank/DDBJ databases">
        <authorList>
            <person name="Varghese N."/>
            <person name="Submissions S."/>
        </authorList>
    </citation>
    <scope>NUCLEOTIDE SEQUENCE [LARGE SCALE GENOMIC DNA]</scope>
    <source>
        <strain evidence="7">AAP</strain>
    </source>
</reference>
<keyword evidence="3 5" id="KW-0949">S-adenosyl-L-methionine</keyword>
<dbReference type="NCBIfam" id="TIGR00246">
    <property type="entry name" value="tRNA_RlmH_YbeA"/>
    <property type="match status" value="1"/>
</dbReference>
<keyword evidence="5" id="KW-0698">rRNA processing</keyword>
<sequence length="155" mass="17232">MKLKLLAVGTKMPSWVEQGVGEYRKRLPRDFSLEIIEIAPGARGKNADIARAVASEGERMRERLKGTEHLVALEVSGKPWSTEQLAEQAADWRLAGRDVALLVGGPDGIEPGLSARADQRWSLSPLTLPHPLVRILLAEQLYRAWTLLVGHPYHR</sequence>
<evidence type="ECO:0000313" key="6">
    <source>
        <dbReference type="EMBL" id="SDM71889.1"/>
    </source>
</evidence>
<gene>
    <name evidence="5" type="primary">rlmH</name>
    <name evidence="6" type="ORF">SAMN05192555_11815</name>
</gene>
<dbReference type="STRING" id="48727.SAMN05192555_11815"/>
<evidence type="ECO:0000256" key="1">
    <source>
        <dbReference type="ARBA" id="ARBA00022603"/>
    </source>
</evidence>
<dbReference type="AlphaFoldDB" id="A0A1G9VIA3"/>
<comment type="subunit">
    <text evidence="5">Homodimer.</text>
</comment>
<evidence type="ECO:0000256" key="5">
    <source>
        <dbReference type="HAMAP-Rule" id="MF_00658"/>
    </source>
</evidence>
<name>A0A1G9VIA3_9GAMM</name>
<feature type="binding site" evidence="5">
    <location>
        <begin position="123"/>
        <end position="128"/>
    </location>
    <ligand>
        <name>S-adenosyl-L-methionine</name>
        <dbReference type="ChEBI" id="CHEBI:59789"/>
    </ligand>
</feature>
<dbReference type="EMBL" id="FNGH01000018">
    <property type="protein sequence ID" value="SDM71889.1"/>
    <property type="molecule type" value="Genomic_DNA"/>
</dbReference>
<dbReference type="InterPro" id="IPR029026">
    <property type="entry name" value="tRNA_m1G_MTases_N"/>
</dbReference>
<dbReference type="GO" id="GO:0070038">
    <property type="term" value="F:rRNA (pseudouridine-N3-)-methyltransferase activity"/>
    <property type="evidence" value="ECO:0007669"/>
    <property type="project" value="UniProtKB-UniRule"/>
</dbReference>
<comment type="catalytic activity">
    <reaction evidence="5">
        <text>pseudouridine(1915) in 23S rRNA + S-adenosyl-L-methionine = N(3)-methylpseudouridine(1915) in 23S rRNA + S-adenosyl-L-homocysteine + H(+)</text>
        <dbReference type="Rhea" id="RHEA:42752"/>
        <dbReference type="Rhea" id="RHEA-COMP:10221"/>
        <dbReference type="Rhea" id="RHEA-COMP:10222"/>
        <dbReference type="ChEBI" id="CHEBI:15378"/>
        <dbReference type="ChEBI" id="CHEBI:57856"/>
        <dbReference type="ChEBI" id="CHEBI:59789"/>
        <dbReference type="ChEBI" id="CHEBI:65314"/>
        <dbReference type="ChEBI" id="CHEBI:74486"/>
        <dbReference type="EC" id="2.1.1.177"/>
    </reaction>
</comment>
<dbReference type="EC" id="2.1.1.177" evidence="5"/>
<comment type="subcellular location">
    <subcellularLocation>
        <location evidence="5">Cytoplasm</location>
    </subcellularLocation>
</comment>
<organism evidence="6 7">
    <name type="scientific">Franzmannia pantelleriensis</name>
    <dbReference type="NCBI Taxonomy" id="48727"/>
    <lineage>
        <taxon>Bacteria</taxon>
        <taxon>Pseudomonadati</taxon>
        <taxon>Pseudomonadota</taxon>
        <taxon>Gammaproteobacteria</taxon>
        <taxon>Oceanospirillales</taxon>
        <taxon>Halomonadaceae</taxon>
        <taxon>Franzmannia</taxon>
    </lineage>
</organism>
<dbReference type="OrthoDB" id="9806643at2"/>
<dbReference type="PANTHER" id="PTHR33603:SF1">
    <property type="entry name" value="RIBOSOMAL RNA LARGE SUBUNIT METHYLTRANSFERASE H"/>
    <property type="match status" value="1"/>
</dbReference>
<feature type="binding site" evidence="5">
    <location>
        <position position="73"/>
    </location>
    <ligand>
        <name>S-adenosyl-L-methionine</name>
        <dbReference type="ChEBI" id="CHEBI:59789"/>
    </ligand>
</feature>
<dbReference type="RefSeq" id="WP_089660313.1">
    <property type="nucleotide sequence ID" value="NZ_FNGH01000018.1"/>
</dbReference>
<protein>
    <recommendedName>
        <fullName evidence="5">Ribosomal RNA large subunit methyltransferase H</fullName>
        <ecNumber evidence="5">2.1.1.177</ecNumber>
    </recommendedName>
    <alternativeName>
        <fullName evidence="5">23S rRNA (pseudouridine1915-N3)-methyltransferase</fullName>
    </alternativeName>
    <alternativeName>
        <fullName evidence="5">23S rRNA m3Psi1915 methyltransferase</fullName>
    </alternativeName>
    <alternativeName>
        <fullName evidence="5">rRNA (pseudouridine-N3-)-methyltransferase RlmH</fullName>
    </alternativeName>
</protein>
<dbReference type="GO" id="GO:0005737">
    <property type="term" value="C:cytoplasm"/>
    <property type="evidence" value="ECO:0007669"/>
    <property type="project" value="UniProtKB-SubCell"/>
</dbReference>
<dbReference type="SUPFAM" id="SSF75217">
    <property type="entry name" value="alpha/beta knot"/>
    <property type="match status" value="1"/>
</dbReference>
<keyword evidence="2 5" id="KW-0808">Transferase</keyword>
<dbReference type="Proteomes" id="UP000199107">
    <property type="component" value="Unassembled WGS sequence"/>
</dbReference>
<keyword evidence="7" id="KW-1185">Reference proteome</keyword>
<proteinExistence type="inferred from homology"/>
<keyword evidence="1 5" id="KW-0489">Methyltransferase</keyword>
<dbReference type="InterPro" id="IPR029028">
    <property type="entry name" value="Alpha/beta_knot_MTases"/>
</dbReference>
<dbReference type="CDD" id="cd18081">
    <property type="entry name" value="RlmH-like"/>
    <property type="match status" value="1"/>
</dbReference>
<feature type="binding site" evidence="5">
    <location>
        <position position="104"/>
    </location>
    <ligand>
        <name>S-adenosyl-L-methionine</name>
        <dbReference type="ChEBI" id="CHEBI:59789"/>
    </ligand>
</feature>
<evidence type="ECO:0000313" key="7">
    <source>
        <dbReference type="Proteomes" id="UP000199107"/>
    </source>
</evidence>
<comment type="function">
    <text evidence="5">Specifically methylates the pseudouridine at position 1915 (m3Psi1915) in 23S rRNA.</text>
</comment>
<dbReference type="PANTHER" id="PTHR33603">
    <property type="entry name" value="METHYLTRANSFERASE"/>
    <property type="match status" value="1"/>
</dbReference>
<dbReference type="InterPro" id="IPR003742">
    <property type="entry name" value="RlmH-like"/>
</dbReference>
<evidence type="ECO:0000256" key="3">
    <source>
        <dbReference type="ARBA" id="ARBA00022691"/>
    </source>
</evidence>
<dbReference type="HAMAP" id="MF_00658">
    <property type="entry name" value="23SrRNA_methyltr_H"/>
    <property type="match status" value="1"/>
</dbReference>
<dbReference type="NCBIfam" id="NF000986">
    <property type="entry name" value="PRK00103.1-4"/>
    <property type="match status" value="1"/>
</dbReference>
<evidence type="ECO:0000256" key="2">
    <source>
        <dbReference type="ARBA" id="ARBA00022679"/>
    </source>
</evidence>
<evidence type="ECO:0000256" key="4">
    <source>
        <dbReference type="ARBA" id="ARBA00038303"/>
    </source>
</evidence>
<dbReference type="Pfam" id="PF02590">
    <property type="entry name" value="SPOUT_MTase"/>
    <property type="match status" value="1"/>
</dbReference>
<dbReference type="PIRSF" id="PIRSF004505">
    <property type="entry name" value="MT_bac"/>
    <property type="match status" value="1"/>
</dbReference>
<accession>A0A1G9VIA3</accession>